<evidence type="ECO:0000256" key="1">
    <source>
        <dbReference type="SAM" id="SignalP"/>
    </source>
</evidence>
<evidence type="ECO:0000259" key="2">
    <source>
        <dbReference type="PROSITE" id="PS51704"/>
    </source>
</evidence>
<gene>
    <name evidence="3" type="ORF">OUY24_17365</name>
</gene>
<proteinExistence type="predicted"/>
<feature type="signal peptide" evidence="1">
    <location>
        <begin position="1"/>
        <end position="17"/>
    </location>
</feature>
<dbReference type="InterPro" id="IPR030395">
    <property type="entry name" value="GP_PDE_dom"/>
</dbReference>
<dbReference type="Pfam" id="PF03009">
    <property type="entry name" value="GDPD"/>
    <property type="match status" value="1"/>
</dbReference>
<dbReference type="EMBL" id="JAPNUD010000041">
    <property type="protein sequence ID" value="MDA0642407.1"/>
    <property type="molecule type" value="Genomic_DNA"/>
</dbReference>
<organism evidence="3 4">
    <name type="scientific">Nonomuraea ferruginea</name>
    <dbReference type="NCBI Taxonomy" id="46174"/>
    <lineage>
        <taxon>Bacteria</taxon>
        <taxon>Bacillati</taxon>
        <taxon>Actinomycetota</taxon>
        <taxon>Actinomycetes</taxon>
        <taxon>Streptosporangiales</taxon>
        <taxon>Streptosporangiaceae</taxon>
        <taxon>Nonomuraea</taxon>
    </lineage>
</organism>
<dbReference type="RefSeq" id="WP_219548531.1">
    <property type="nucleotide sequence ID" value="NZ_BAABFD010000007.1"/>
</dbReference>
<keyword evidence="1" id="KW-0732">Signal</keyword>
<protein>
    <submittedName>
        <fullName evidence="3">Glycerophosphodiester phosphodiesterase family protein</fullName>
    </submittedName>
</protein>
<accession>A0ABT4SYR8</accession>
<feature type="chain" id="PRO_5045171349" evidence="1">
    <location>
        <begin position="18"/>
        <end position="278"/>
    </location>
</feature>
<reference evidence="3 4" key="1">
    <citation type="submission" date="2022-11" db="EMBL/GenBank/DDBJ databases">
        <title>Nonomuraea corallina sp. nov., a new species of the genus Nonomuraea isolated from sea side sediment in Thai sea.</title>
        <authorList>
            <person name="Ngamcharungchit C."/>
            <person name="Matsumoto A."/>
            <person name="Suriyachadkun C."/>
            <person name="Panbangred W."/>
            <person name="Inahashi Y."/>
            <person name="Intra B."/>
        </authorList>
    </citation>
    <scope>NUCLEOTIDE SEQUENCE [LARGE SCALE GENOMIC DNA]</scope>
    <source>
        <strain evidence="3 4">DSM 43553</strain>
    </source>
</reference>
<dbReference type="PANTHER" id="PTHR46211:SF1">
    <property type="entry name" value="GLYCEROPHOSPHODIESTER PHOSPHODIESTERASE, CYTOPLASMIC"/>
    <property type="match status" value="1"/>
</dbReference>
<dbReference type="PROSITE" id="PS51704">
    <property type="entry name" value="GP_PDE"/>
    <property type="match status" value="1"/>
</dbReference>
<name>A0ABT4SYR8_9ACTN</name>
<comment type="caution">
    <text evidence="3">The sequence shown here is derived from an EMBL/GenBank/DDBJ whole genome shotgun (WGS) entry which is preliminary data.</text>
</comment>
<feature type="domain" description="GP-PDE" evidence="2">
    <location>
        <begin position="39"/>
        <end position="278"/>
    </location>
</feature>
<sequence>MSRSTRTVLMTVLVALAMVTSLVTSPFTVPAGAAPPAGVSNVAHRGASAYAPENTIGALKLAARQGADMFELDVQETKDRALILMHDTTLTRTTDVESVFPDRSPWRVGDFTLAEIRRLDAGSWFGPSFAGTRVPTLRQALKAMNRTGLGLLLEIKAPELYPGIERRTVLELRRSWPGPVVVESFDWDSMRTFHRLMPDVPVGLLGTPTADELAGLAEFAGQVNPPYRDLTPGYVEAVQELGMQVFTWTVDDPEIMRRLVSYRVDGIITNRPDVLAGL</sequence>
<dbReference type="PANTHER" id="PTHR46211">
    <property type="entry name" value="GLYCEROPHOSPHORYL DIESTER PHOSPHODIESTERASE"/>
    <property type="match status" value="1"/>
</dbReference>
<keyword evidence="4" id="KW-1185">Reference proteome</keyword>
<dbReference type="Proteomes" id="UP001212498">
    <property type="component" value="Unassembled WGS sequence"/>
</dbReference>
<evidence type="ECO:0000313" key="3">
    <source>
        <dbReference type="EMBL" id="MDA0642407.1"/>
    </source>
</evidence>
<evidence type="ECO:0000313" key="4">
    <source>
        <dbReference type="Proteomes" id="UP001212498"/>
    </source>
</evidence>